<dbReference type="Pfam" id="PF01370">
    <property type="entry name" value="Epimerase"/>
    <property type="match status" value="1"/>
</dbReference>
<dbReference type="Gene3D" id="3.40.50.720">
    <property type="entry name" value="NAD(P)-binding Rossmann-like Domain"/>
    <property type="match status" value="1"/>
</dbReference>
<dbReference type="InterPro" id="IPR001509">
    <property type="entry name" value="Epimerase_deHydtase"/>
</dbReference>
<evidence type="ECO:0000313" key="3">
    <source>
        <dbReference type="EMBL" id="CAB4721417.1"/>
    </source>
</evidence>
<protein>
    <submittedName>
        <fullName evidence="2">Unannotated protein</fullName>
    </submittedName>
</protein>
<dbReference type="SUPFAM" id="SSF51735">
    <property type="entry name" value="NAD(P)-binding Rossmann-fold domains"/>
    <property type="match status" value="1"/>
</dbReference>
<accession>A0A6J6A524</accession>
<feature type="domain" description="NAD-dependent epimerase/dehydratase" evidence="1">
    <location>
        <begin position="6"/>
        <end position="211"/>
    </location>
</feature>
<evidence type="ECO:0000313" key="2">
    <source>
        <dbReference type="EMBL" id="CAB4363106.1"/>
    </source>
</evidence>
<dbReference type="AlphaFoldDB" id="A0A6J6A524"/>
<reference evidence="2" key="1">
    <citation type="submission" date="2020-05" db="EMBL/GenBank/DDBJ databases">
        <authorList>
            <person name="Chiriac C."/>
            <person name="Salcher M."/>
            <person name="Ghai R."/>
            <person name="Kavagutti S V."/>
        </authorList>
    </citation>
    <scope>NUCLEOTIDE SEQUENCE</scope>
</reference>
<dbReference type="EMBL" id="CAEZYF010000007">
    <property type="protein sequence ID" value="CAB4721417.1"/>
    <property type="molecule type" value="Genomic_DNA"/>
</dbReference>
<sequence length="309" mass="32279">MNHHVVIGAGPVGSGVAVALAERGTPVTVITRSGSGPEHPLVTRVQADASDAAAITKAATTAAAIYNCANPPYHRWPTDWPPIHTALMTAAERTDAVLVMMDNLYAFGPGTTMPMAEGDTPNATGPKGAVRRRMADELLHAHASGRLRATLARASDFYGPGVIGAALGERVLPRVLSGKSVSLLGSLDVVHAVSYMPDVVRTLVTIADDEQAWGKPWHVPNAPAITQRKTVAALAAAAGTTVAVKSVPKVAVTALGLFVAPMRGLTETWYQFTDPWVADSSLTQQTFGLVATPLADGAAATVAWWRARS</sequence>
<evidence type="ECO:0000313" key="6">
    <source>
        <dbReference type="EMBL" id="CAB4922360.1"/>
    </source>
</evidence>
<evidence type="ECO:0000313" key="7">
    <source>
        <dbReference type="EMBL" id="CAB4973648.1"/>
    </source>
</evidence>
<dbReference type="EMBL" id="CAFBIY010000173">
    <property type="protein sequence ID" value="CAB4852912.1"/>
    <property type="molecule type" value="Genomic_DNA"/>
</dbReference>
<dbReference type="EMBL" id="CAFAAV010000134">
    <property type="protein sequence ID" value="CAB4826040.1"/>
    <property type="molecule type" value="Genomic_DNA"/>
</dbReference>
<dbReference type="InterPro" id="IPR036291">
    <property type="entry name" value="NAD(P)-bd_dom_sf"/>
</dbReference>
<dbReference type="EMBL" id="CAESGF010000004">
    <property type="protein sequence ID" value="CAB4363106.1"/>
    <property type="molecule type" value="Genomic_DNA"/>
</dbReference>
<dbReference type="EMBL" id="CAFBMT010000004">
    <property type="protein sequence ID" value="CAB4922360.1"/>
    <property type="molecule type" value="Genomic_DNA"/>
</dbReference>
<proteinExistence type="predicted"/>
<organism evidence="2">
    <name type="scientific">freshwater metagenome</name>
    <dbReference type="NCBI Taxonomy" id="449393"/>
    <lineage>
        <taxon>unclassified sequences</taxon>
        <taxon>metagenomes</taxon>
        <taxon>ecological metagenomes</taxon>
    </lineage>
</organism>
<name>A0A6J6A524_9ZZZZ</name>
<dbReference type="EMBL" id="CAFBOL010000005">
    <property type="protein sequence ID" value="CAB4973648.1"/>
    <property type="molecule type" value="Genomic_DNA"/>
</dbReference>
<evidence type="ECO:0000259" key="1">
    <source>
        <dbReference type="Pfam" id="PF01370"/>
    </source>
</evidence>
<gene>
    <name evidence="3" type="ORF">UFOPK2656_01369</name>
    <name evidence="4" type="ORF">UFOPK3099_01691</name>
    <name evidence="5" type="ORF">UFOPK3267_02434</name>
    <name evidence="6" type="ORF">UFOPK3651_00940</name>
    <name evidence="7" type="ORF">UFOPK3931_00337</name>
    <name evidence="2" type="ORF">UFOPK4189_00885</name>
</gene>
<evidence type="ECO:0000313" key="4">
    <source>
        <dbReference type="EMBL" id="CAB4826040.1"/>
    </source>
</evidence>
<evidence type="ECO:0000313" key="5">
    <source>
        <dbReference type="EMBL" id="CAB4852912.1"/>
    </source>
</evidence>